<dbReference type="RefSeq" id="XP_014679718.1">
    <property type="nucleotide sequence ID" value="XM_014824232.1"/>
</dbReference>
<dbReference type="InterPro" id="IPR029515">
    <property type="entry name" value="Liprin"/>
</dbReference>
<feature type="domain" description="Liprin-alpha CC2" evidence="3">
    <location>
        <begin position="32"/>
        <end position="162"/>
    </location>
</feature>
<evidence type="ECO:0000256" key="1">
    <source>
        <dbReference type="ARBA" id="ARBA00022737"/>
    </source>
</evidence>
<dbReference type="PANTHER" id="PTHR12587:SF20">
    <property type="entry name" value="LIPRIN-ALPHA, ISOFORM E"/>
    <property type="match status" value="1"/>
</dbReference>
<evidence type="ECO:0000313" key="4">
    <source>
        <dbReference type="Proteomes" id="UP000695022"/>
    </source>
</evidence>
<dbReference type="GeneID" id="106819623"/>
<gene>
    <name evidence="5" type="primary">LOC106819623</name>
</gene>
<dbReference type="Proteomes" id="UP000695022">
    <property type="component" value="Unplaced"/>
</dbReference>
<dbReference type="InterPro" id="IPR057892">
    <property type="entry name" value="LIP-1_CC2"/>
</dbReference>
<feature type="compositionally biased region" description="Basic and acidic residues" evidence="2">
    <location>
        <begin position="64"/>
        <end position="74"/>
    </location>
</feature>
<dbReference type="SUPFAM" id="SSF57997">
    <property type="entry name" value="Tropomyosin"/>
    <property type="match status" value="1"/>
</dbReference>
<feature type="region of interest" description="Disordered" evidence="2">
    <location>
        <begin position="148"/>
        <end position="186"/>
    </location>
</feature>
<name>A0ABM1F5J7_PRICU</name>
<feature type="region of interest" description="Disordered" evidence="2">
    <location>
        <begin position="1"/>
        <end position="84"/>
    </location>
</feature>
<sequence>LFQLREKQTNNQEGKIKPNGPTNDDKGPDNGQSKFKKAVTVQQEQEQRVDMLDKRYLNAQRESSCSHDQNEKLESALSNKEPALSLSQEKMNALQERLEMTEQKLSQSLLKAEALPSVEAELQQRREALTKAQERHGSAEERIERLETQLDEQRGELHRVRSSATWMPEMLTDYQGGGSDGGGSTE</sequence>
<dbReference type="PANTHER" id="PTHR12587">
    <property type="entry name" value="LAR INTERACTING PROTEIN LIP -RELATED PROTEIN"/>
    <property type="match status" value="1"/>
</dbReference>
<accession>A0ABM1F5J7</accession>
<evidence type="ECO:0000259" key="3">
    <source>
        <dbReference type="Pfam" id="PF25526"/>
    </source>
</evidence>
<evidence type="ECO:0000256" key="2">
    <source>
        <dbReference type="SAM" id="MobiDB-lite"/>
    </source>
</evidence>
<keyword evidence="4" id="KW-1185">Reference proteome</keyword>
<feature type="non-terminal residue" evidence="5">
    <location>
        <position position="1"/>
    </location>
</feature>
<feature type="compositionally biased region" description="Basic and acidic residues" evidence="2">
    <location>
        <begin position="148"/>
        <end position="159"/>
    </location>
</feature>
<proteinExistence type="predicted"/>
<feature type="compositionally biased region" description="Basic and acidic residues" evidence="2">
    <location>
        <begin position="45"/>
        <end position="56"/>
    </location>
</feature>
<feature type="compositionally biased region" description="Gly residues" evidence="2">
    <location>
        <begin position="175"/>
        <end position="186"/>
    </location>
</feature>
<organism evidence="4 5">
    <name type="scientific">Priapulus caudatus</name>
    <name type="common">Priapulid worm</name>
    <dbReference type="NCBI Taxonomy" id="37621"/>
    <lineage>
        <taxon>Eukaryota</taxon>
        <taxon>Metazoa</taxon>
        <taxon>Ecdysozoa</taxon>
        <taxon>Scalidophora</taxon>
        <taxon>Priapulida</taxon>
        <taxon>Priapulimorpha</taxon>
        <taxon>Priapulimorphida</taxon>
        <taxon>Priapulidae</taxon>
        <taxon>Priapulus</taxon>
    </lineage>
</organism>
<reference evidence="5" key="1">
    <citation type="submission" date="2025-08" db="UniProtKB">
        <authorList>
            <consortium name="RefSeq"/>
        </authorList>
    </citation>
    <scope>IDENTIFICATION</scope>
</reference>
<keyword evidence="1" id="KW-0677">Repeat</keyword>
<dbReference type="Pfam" id="PF25526">
    <property type="entry name" value="LIP-1"/>
    <property type="match status" value="1"/>
</dbReference>
<evidence type="ECO:0000313" key="5">
    <source>
        <dbReference type="RefSeq" id="XP_014679718.1"/>
    </source>
</evidence>
<protein>
    <submittedName>
        <fullName evidence="5">Liprin-alpha-2-like</fullName>
    </submittedName>
</protein>